<dbReference type="Proteomes" id="UP000037460">
    <property type="component" value="Unassembled WGS sequence"/>
</dbReference>
<dbReference type="InterPro" id="IPR058831">
    <property type="entry name" value="LolA-like_dom_2nd"/>
</dbReference>
<gene>
    <name evidence="3" type="ORF">Ctob_011944</name>
</gene>
<accession>A0A0M0K9J2</accession>
<dbReference type="OrthoDB" id="5983572at2759"/>
<evidence type="ECO:0000313" key="3">
    <source>
        <dbReference type="EMBL" id="KOO35480.1"/>
    </source>
</evidence>
<keyword evidence="1" id="KW-0812">Transmembrane</keyword>
<dbReference type="PANTHER" id="PTHR36902:SF1">
    <property type="entry name" value="ENRICHED IN SURFACE-LABELED PROTEOME PROTEIN 9"/>
    <property type="match status" value="1"/>
</dbReference>
<keyword evidence="1" id="KW-0472">Membrane</keyword>
<keyword evidence="4" id="KW-1185">Reference proteome</keyword>
<name>A0A0M0K9J2_9EUKA</name>
<protein>
    <recommendedName>
        <fullName evidence="2">LolA-like domain-containing protein</fullName>
    </recommendedName>
</protein>
<dbReference type="EMBL" id="JWZX01000855">
    <property type="protein sequence ID" value="KOO35480.1"/>
    <property type="molecule type" value="Genomic_DNA"/>
</dbReference>
<reference evidence="4" key="1">
    <citation type="journal article" date="2015" name="PLoS Genet.">
        <title>Genome Sequence and Transcriptome Analyses of Chrysochromulina tobin: Metabolic Tools for Enhanced Algal Fitness in the Prominent Order Prymnesiales (Haptophyceae).</title>
        <authorList>
            <person name="Hovde B.T."/>
            <person name="Deodato C.R."/>
            <person name="Hunsperger H.M."/>
            <person name="Ryken S.A."/>
            <person name="Yost W."/>
            <person name="Jha R.K."/>
            <person name="Patterson J."/>
            <person name="Monnat R.J. Jr."/>
            <person name="Barlow S.B."/>
            <person name="Starkenburg S.R."/>
            <person name="Cattolico R.A."/>
        </authorList>
    </citation>
    <scope>NUCLEOTIDE SEQUENCE</scope>
    <source>
        <strain evidence="4">CCMP291</strain>
    </source>
</reference>
<feature type="transmembrane region" description="Helical" evidence="1">
    <location>
        <begin position="171"/>
        <end position="195"/>
    </location>
</feature>
<proteinExistence type="predicted"/>
<sequence length="224" mass="24252">MRATSNGRIMGTHEMFRFASANQTEIYMGVENVAGVPCDKWRSVQDDGPTGVQQTIDYYFSTANSGWRWPSAHASQVPVMLSLTGSRPNGRNSTARHQYMHVYEFGHFTVGLEQYRHGWNVNHTFTIPREAGVCVGNINPATVPYAPVSSRSPPVSCAASAAPMGMSAPAAAVPAGAAFVFCLLFLVIGLAMPLAPLWLRKIRSICTPAAPPREVVNETGVDLK</sequence>
<dbReference type="PANTHER" id="PTHR36902">
    <property type="entry name" value="ENRICHED IN SURFACE-LABELED PROTEOME PROTEIN 9"/>
    <property type="match status" value="1"/>
</dbReference>
<evidence type="ECO:0000256" key="1">
    <source>
        <dbReference type="SAM" id="Phobius"/>
    </source>
</evidence>
<keyword evidence="1" id="KW-1133">Transmembrane helix</keyword>
<organism evidence="3 4">
    <name type="scientific">Chrysochromulina tobinii</name>
    <dbReference type="NCBI Taxonomy" id="1460289"/>
    <lineage>
        <taxon>Eukaryota</taxon>
        <taxon>Haptista</taxon>
        <taxon>Haptophyta</taxon>
        <taxon>Prymnesiophyceae</taxon>
        <taxon>Prymnesiales</taxon>
        <taxon>Chrysochromulinaceae</taxon>
        <taxon>Chrysochromulina</taxon>
    </lineage>
</organism>
<feature type="domain" description="LolA-like" evidence="2">
    <location>
        <begin position="10"/>
        <end position="109"/>
    </location>
</feature>
<dbReference type="AlphaFoldDB" id="A0A0M0K9J2"/>
<comment type="caution">
    <text evidence="3">The sequence shown here is derived from an EMBL/GenBank/DDBJ whole genome shotgun (WGS) entry which is preliminary data.</text>
</comment>
<dbReference type="Pfam" id="PF25898">
    <property type="entry name" value="LolA_2nd_metazoa"/>
    <property type="match status" value="1"/>
</dbReference>
<evidence type="ECO:0000313" key="4">
    <source>
        <dbReference type="Proteomes" id="UP000037460"/>
    </source>
</evidence>
<evidence type="ECO:0000259" key="2">
    <source>
        <dbReference type="Pfam" id="PF25898"/>
    </source>
</evidence>